<organism evidence="2 3">
    <name type="scientific">Streptococcus suis (strain GZ1)</name>
    <dbReference type="NCBI Taxonomy" id="423211"/>
    <lineage>
        <taxon>Bacteria</taxon>
        <taxon>Bacillati</taxon>
        <taxon>Bacillota</taxon>
        <taxon>Bacilli</taxon>
        <taxon>Lactobacillales</taxon>
        <taxon>Streptococcaceae</taxon>
        <taxon>Streptococcus</taxon>
    </lineage>
</organism>
<evidence type="ECO:0000313" key="3">
    <source>
        <dbReference type="Proteomes" id="UP000002359"/>
    </source>
</evidence>
<reference evidence="2 3" key="1">
    <citation type="journal article" date="2009" name="J. Infect. Dis.">
        <title>Clinical, experimental, and genomic differences between intermediately pathogenic, highly pathogenic, and epidemic Streptococcus suis.</title>
        <authorList>
            <person name="Ye C."/>
            <person name="Zheng H."/>
            <person name="Zhang J."/>
            <person name="Jing H."/>
            <person name="Wang L."/>
            <person name="Xiong Y."/>
            <person name="Wang W."/>
            <person name="Zhou Z."/>
            <person name="Sun Q."/>
            <person name="Luo X."/>
            <person name="Du H."/>
            <person name="Gottschalk M."/>
            <person name="Xu J."/>
        </authorList>
    </citation>
    <scope>NUCLEOTIDE SEQUENCE [LARGE SCALE GENOMIC DNA]</scope>
    <source>
        <strain evidence="2 3">GZ1</strain>
    </source>
</reference>
<protein>
    <submittedName>
        <fullName evidence="2">Predicted integral membrane protein</fullName>
    </submittedName>
</protein>
<evidence type="ECO:0000313" key="2">
    <source>
        <dbReference type="EMBL" id="ADE31124.1"/>
    </source>
</evidence>
<dbReference type="EMBL" id="CP000837">
    <property type="protein sequence ID" value="ADE31124.1"/>
    <property type="molecule type" value="Genomic_DNA"/>
</dbReference>
<dbReference type="PANTHER" id="PTHR40076">
    <property type="entry name" value="MEMBRANE PROTEIN-RELATED"/>
    <property type="match status" value="1"/>
</dbReference>
<feature type="transmembrane region" description="Helical" evidence="1">
    <location>
        <begin position="118"/>
        <end position="136"/>
    </location>
</feature>
<sequence>MMMTSDIVSRAMMTRERTRGTTLLFFPSILLSIVYAIPATIFRLLTFLELRQNSAFVEGRLVSSIRLTYLGELGFALLLQLFIGLSCFHLLELLRGDRQEFSLKDSFSFLKTEWKKPICTTFLYYYLLLFIAGLPANLGATLFIKGFTMSSLMVLSPGAMAELAVHQPSQLMKIGAPIFLLGMIIYLFVYYTYSQVVFVLYDHLDNASYTGPLAVFRESRFLMKGNYWQRIWLDLSFLGWFIGELLTLHLLSFFVTPYYHLSRTIFYEKLKKQRLSAVE</sequence>
<dbReference type="Proteomes" id="UP000002359">
    <property type="component" value="Chromosome"/>
</dbReference>
<evidence type="ECO:0000256" key="1">
    <source>
        <dbReference type="SAM" id="Phobius"/>
    </source>
</evidence>
<gene>
    <name evidence="2" type="ordered locus">SSGZ1_0665</name>
</gene>
<dbReference type="Pfam" id="PF06161">
    <property type="entry name" value="DUF975"/>
    <property type="match status" value="1"/>
</dbReference>
<keyword evidence="1" id="KW-0812">Transmembrane</keyword>
<keyword evidence="1" id="KW-0472">Membrane</keyword>
<keyword evidence="1" id="KW-1133">Transmembrane helix</keyword>
<feature type="transmembrane region" description="Helical" evidence="1">
    <location>
        <begin position="73"/>
        <end position="94"/>
    </location>
</feature>
<feature type="transmembrane region" description="Helical" evidence="1">
    <location>
        <begin position="174"/>
        <end position="193"/>
    </location>
</feature>
<dbReference type="PANTHER" id="PTHR40076:SF1">
    <property type="entry name" value="MEMBRANE PROTEIN"/>
    <property type="match status" value="1"/>
</dbReference>
<dbReference type="InterPro" id="IPR010380">
    <property type="entry name" value="DUF975"/>
</dbReference>
<dbReference type="PATRIC" id="fig|423211.3.peg.653"/>
<feature type="transmembrane region" description="Helical" evidence="1">
    <location>
        <begin position="237"/>
        <end position="261"/>
    </location>
</feature>
<dbReference type="AlphaFoldDB" id="D5AH09"/>
<name>D5AH09_STRGZ</name>
<proteinExistence type="predicted"/>
<accession>D5AH09</accession>
<dbReference type="HOGENOM" id="CLU_045673_4_0_9"/>
<dbReference type="KEGG" id="ssw:SSGZ1_0665"/>